<evidence type="ECO:0000259" key="1">
    <source>
        <dbReference type="PROSITE" id="PS51379"/>
    </source>
</evidence>
<keyword evidence="3" id="KW-1185">Reference proteome</keyword>
<evidence type="ECO:0000313" key="3">
    <source>
        <dbReference type="Proteomes" id="UP000663505"/>
    </source>
</evidence>
<dbReference type="RefSeq" id="WP_206656576.1">
    <property type="nucleotide sequence ID" value="NZ_CP071182.1"/>
</dbReference>
<dbReference type="PROSITE" id="PS51379">
    <property type="entry name" value="4FE4S_FER_2"/>
    <property type="match status" value="1"/>
</dbReference>
<dbReference type="SUPFAM" id="SSF54862">
    <property type="entry name" value="4Fe-4S ferredoxins"/>
    <property type="match status" value="1"/>
</dbReference>
<protein>
    <recommendedName>
        <fullName evidence="1">4Fe-4S ferredoxin-type domain-containing protein</fullName>
    </recommendedName>
</protein>
<dbReference type="EMBL" id="CP071182">
    <property type="protein sequence ID" value="QSO47219.1"/>
    <property type="molecule type" value="Genomic_DNA"/>
</dbReference>
<accession>A0A9X7VYU4</accession>
<gene>
    <name evidence="2" type="ORF">JZ786_22960</name>
</gene>
<dbReference type="KEGG" id="afx:JZ786_22960"/>
<organism evidence="2 3">
    <name type="scientific">Alicyclobacillus mengziensis</name>
    <dbReference type="NCBI Taxonomy" id="2931921"/>
    <lineage>
        <taxon>Bacteria</taxon>
        <taxon>Bacillati</taxon>
        <taxon>Bacillota</taxon>
        <taxon>Bacilli</taxon>
        <taxon>Bacillales</taxon>
        <taxon>Alicyclobacillaceae</taxon>
        <taxon>Alicyclobacillus</taxon>
    </lineage>
</organism>
<feature type="domain" description="4Fe-4S ferredoxin-type" evidence="1">
    <location>
        <begin position="69"/>
        <end position="98"/>
    </location>
</feature>
<dbReference type="Gene3D" id="3.30.70.20">
    <property type="match status" value="1"/>
</dbReference>
<dbReference type="InterPro" id="IPR017896">
    <property type="entry name" value="4Fe4S_Fe-S-bd"/>
</dbReference>
<dbReference type="Proteomes" id="UP000663505">
    <property type="component" value="Chromosome"/>
</dbReference>
<proteinExistence type="predicted"/>
<sequence length="116" mass="12994">MLAKWLRLGLGSGRVTTTYPVRRTEVLRSHEQWHVLPNPVRVPSQQEAAFLVAHCPTNAIQFRPEDACAQLFIDLSACIGCGRCMQVTKERILEWNSAIDFAGKARDSLVISVSEE</sequence>
<evidence type="ECO:0000313" key="2">
    <source>
        <dbReference type="EMBL" id="QSO47219.1"/>
    </source>
</evidence>
<dbReference type="AlphaFoldDB" id="A0A9X7VYU4"/>
<name>A0A9X7VYU4_9BACL</name>
<reference evidence="2 3" key="1">
    <citation type="submission" date="2021-02" db="EMBL/GenBank/DDBJ databases">
        <title>Alicyclobacillus curvatus sp. nov. and Alicyclobacillus mengziensis sp. nov., two acidophilic bacteria isolated from acid mine drainage.</title>
        <authorList>
            <person name="Huang Y."/>
        </authorList>
    </citation>
    <scope>NUCLEOTIDE SEQUENCE [LARGE SCALE GENOMIC DNA]</scope>
    <source>
        <strain evidence="2 3">S30H14</strain>
    </source>
</reference>